<dbReference type="PANTHER" id="PTHR13362">
    <property type="entry name" value="MITOCHONDRIAL RIBOSOMAL PROTEIN S33"/>
    <property type="match status" value="1"/>
</dbReference>
<dbReference type="PANTHER" id="PTHR13362:SF2">
    <property type="entry name" value="SMALL RIBOSOMAL SUBUNIT PROTEIN MS33"/>
    <property type="match status" value="1"/>
</dbReference>
<evidence type="ECO:0000256" key="4">
    <source>
        <dbReference type="ARBA" id="ARBA00023128"/>
    </source>
</evidence>
<accession>A0ABR4NWL6</accession>
<comment type="subcellular location">
    <subcellularLocation>
        <location evidence="1">Mitochondrion</location>
    </subcellularLocation>
</comment>
<evidence type="ECO:0000256" key="6">
    <source>
        <dbReference type="ARBA" id="ARBA00035132"/>
    </source>
</evidence>
<dbReference type="InterPro" id="IPR013219">
    <property type="entry name" value="Ribosomal_mS33"/>
</dbReference>
<dbReference type="Pfam" id="PF08293">
    <property type="entry name" value="MRP-S33"/>
    <property type="match status" value="1"/>
</dbReference>
<organism evidence="8 9">
    <name type="scientific">Nakaseomyces bracarensis</name>
    <dbReference type="NCBI Taxonomy" id="273131"/>
    <lineage>
        <taxon>Eukaryota</taxon>
        <taxon>Fungi</taxon>
        <taxon>Dikarya</taxon>
        <taxon>Ascomycota</taxon>
        <taxon>Saccharomycotina</taxon>
        <taxon>Saccharomycetes</taxon>
        <taxon>Saccharomycetales</taxon>
        <taxon>Saccharomycetaceae</taxon>
        <taxon>Nakaseomyces</taxon>
    </lineage>
</organism>
<evidence type="ECO:0000256" key="5">
    <source>
        <dbReference type="ARBA" id="ARBA00023274"/>
    </source>
</evidence>
<sequence>MAVSKNRLMAIAELSAKIFDHNFNPTGVRTGGKILAQRLKGPNVANYYGNPDFIKFKTVRKMYSDIPMSDPSEDYRLMMVSARKRRGKGAPKKTKKGEASDSGKKKKK</sequence>
<dbReference type="EMBL" id="JBEVYD010000005">
    <property type="protein sequence ID" value="KAL3233058.1"/>
    <property type="molecule type" value="Genomic_DNA"/>
</dbReference>
<name>A0ABR4NWL6_9SACH</name>
<feature type="compositionally biased region" description="Basic residues" evidence="7">
    <location>
        <begin position="82"/>
        <end position="95"/>
    </location>
</feature>
<evidence type="ECO:0000256" key="2">
    <source>
        <dbReference type="ARBA" id="ARBA00008970"/>
    </source>
</evidence>
<keyword evidence="5" id="KW-0687">Ribonucleoprotein</keyword>
<keyword evidence="3" id="KW-0689">Ribosomal protein</keyword>
<keyword evidence="9" id="KW-1185">Reference proteome</keyword>
<evidence type="ECO:0000313" key="8">
    <source>
        <dbReference type="EMBL" id="KAL3233058.1"/>
    </source>
</evidence>
<proteinExistence type="inferred from homology"/>
<comment type="similarity">
    <text evidence="2">Belongs to the mitochondrion-specific ribosomal protein mS33 family.</text>
</comment>
<gene>
    <name evidence="8" type="ORF">RNJ44_04974</name>
</gene>
<dbReference type="Proteomes" id="UP001623330">
    <property type="component" value="Unassembled WGS sequence"/>
</dbReference>
<evidence type="ECO:0000313" key="9">
    <source>
        <dbReference type="Proteomes" id="UP001623330"/>
    </source>
</evidence>
<evidence type="ECO:0000256" key="1">
    <source>
        <dbReference type="ARBA" id="ARBA00004173"/>
    </source>
</evidence>
<keyword evidence="4" id="KW-0496">Mitochondrion</keyword>
<reference evidence="8 9" key="1">
    <citation type="submission" date="2024-05" db="EMBL/GenBank/DDBJ databases">
        <title>Long read based assembly of the Candida bracarensis genome reveals expanded adhesin content.</title>
        <authorList>
            <person name="Marcet-Houben M."/>
            <person name="Ksiezopolska E."/>
            <person name="Gabaldon T."/>
        </authorList>
    </citation>
    <scope>NUCLEOTIDE SEQUENCE [LARGE SCALE GENOMIC DNA]</scope>
    <source>
        <strain evidence="8 9">CBM6</strain>
    </source>
</reference>
<feature type="region of interest" description="Disordered" evidence="7">
    <location>
        <begin position="81"/>
        <end position="108"/>
    </location>
</feature>
<protein>
    <recommendedName>
        <fullName evidence="6">Small ribosomal subunit protein mS33</fullName>
    </recommendedName>
</protein>
<comment type="caution">
    <text evidence="8">The sequence shown here is derived from an EMBL/GenBank/DDBJ whole genome shotgun (WGS) entry which is preliminary data.</text>
</comment>
<evidence type="ECO:0000256" key="3">
    <source>
        <dbReference type="ARBA" id="ARBA00022980"/>
    </source>
</evidence>
<feature type="compositionally biased region" description="Basic and acidic residues" evidence="7">
    <location>
        <begin position="96"/>
        <end position="108"/>
    </location>
</feature>
<evidence type="ECO:0000256" key="7">
    <source>
        <dbReference type="SAM" id="MobiDB-lite"/>
    </source>
</evidence>